<dbReference type="InterPro" id="IPR050206">
    <property type="entry name" value="FtsK/SpoIIIE/SftA"/>
</dbReference>
<dbReference type="KEGG" id="xap:XA3_18850"/>
<dbReference type="Gene3D" id="3.40.50.300">
    <property type="entry name" value="P-loop containing nucleotide triphosphate hydrolases"/>
    <property type="match status" value="2"/>
</dbReference>
<evidence type="ECO:0000256" key="1">
    <source>
        <dbReference type="ARBA" id="ARBA00022737"/>
    </source>
</evidence>
<proteinExistence type="predicted"/>
<dbReference type="PANTHER" id="PTHR22683">
    <property type="entry name" value="SPORULATION PROTEIN RELATED"/>
    <property type="match status" value="1"/>
</dbReference>
<dbReference type="SUPFAM" id="SSF52540">
    <property type="entry name" value="P-loop containing nucleoside triphosphate hydrolases"/>
    <property type="match status" value="2"/>
</dbReference>
<accession>A0AAU9CZM8</accession>
<dbReference type="RefSeq" id="WP_317635237.1">
    <property type="nucleotide sequence ID" value="NZ_AP026802.1"/>
</dbReference>
<dbReference type="PANTHER" id="PTHR22683:SF1">
    <property type="entry name" value="TYPE VII SECRETION SYSTEM PROTEIN ESSC"/>
    <property type="match status" value="1"/>
</dbReference>
<evidence type="ECO:0000313" key="8">
    <source>
        <dbReference type="Proteomes" id="UP001321861"/>
    </source>
</evidence>
<feature type="domain" description="FtsK" evidence="6">
    <location>
        <begin position="654"/>
        <end position="848"/>
    </location>
</feature>
<feature type="coiled-coil region" evidence="5">
    <location>
        <begin position="1327"/>
        <end position="1354"/>
    </location>
</feature>
<keyword evidence="2 4" id="KW-0547">Nucleotide-binding</keyword>
<dbReference type="GO" id="GO:0003677">
    <property type="term" value="F:DNA binding"/>
    <property type="evidence" value="ECO:0007669"/>
    <property type="project" value="InterPro"/>
</dbReference>
<keyword evidence="8" id="KW-1185">Reference proteome</keyword>
<evidence type="ECO:0000256" key="2">
    <source>
        <dbReference type="ARBA" id="ARBA00022741"/>
    </source>
</evidence>
<evidence type="ECO:0000256" key="4">
    <source>
        <dbReference type="PROSITE-ProRule" id="PRU00289"/>
    </source>
</evidence>
<keyword evidence="5" id="KW-0175">Coiled coil</keyword>
<organism evidence="7 8">
    <name type="scientific">Xylocopilactobacillus apicola</name>
    <dbReference type="NCBI Taxonomy" id="2932184"/>
    <lineage>
        <taxon>Bacteria</taxon>
        <taxon>Bacillati</taxon>
        <taxon>Bacillota</taxon>
        <taxon>Bacilli</taxon>
        <taxon>Lactobacillales</taxon>
        <taxon>Lactobacillaceae</taxon>
        <taxon>Xylocopilactobacillus</taxon>
    </lineage>
</organism>
<dbReference type="Proteomes" id="UP001321861">
    <property type="component" value="Chromosome"/>
</dbReference>
<keyword evidence="1" id="KW-0677">Repeat</keyword>
<feature type="domain" description="FtsK" evidence="6">
    <location>
        <begin position="1001"/>
        <end position="1187"/>
    </location>
</feature>
<feature type="binding site" evidence="4">
    <location>
        <begin position="1018"/>
        <end position="1025"/>
    </location>
    <ligand>
        <name>ATP</name>
        <dbReference type="ChEBI" id="CHEBI:30616"/>
    </ligand>
</feature>
<dbReference type="PROSITE" id="PS50901">
    <property type="entry name" value="FTSK"/>
    <property type="match status" value="2"/>
</dbReference>
<feature type="binding site" evidence="4">
    <location>
        <begin position="674"/>
        <end position="681"/>
    </location>
    <ligand>
        <name>ATP</name>
        <dbReference type="ChEBI" id="CHEBI:30616"/>
    </ligand>
</feature>
<evidence type="ECO:0000259" key="6">
    <source>
        <dbReference type="PROSITE" id="PS50901"/>
    </source>
</evidence>
<name>A0AAU9CZM8_9LACO</name>
<dbReference type="GO" id="GO:0005524">
    <property type="term" value="F:ATP binding"/>
    <property type="evidence" value="ECO:0007669"/>
    <property type="project" value="UniProtKB-UniRule"/>
</dbReference>
<evidence type="ECO:0000313" key="7">
    <source>
        <dbReference type="EMBL" id="BDR59444.1"/>
    </source>
</evidence>
<evidence type="ECO:0000256" key="5">
    <source>
        <dbReference type="SAM" id="Coils"/>
    </source>
</evidence>
<dbReference type="Pfam" id="PF01580">
    <property type="entry name" value="FtsK_SpoIIIE"/>
    <property type="match status" value="2"/>
</dbReference>
<protein>
    <submittedName>
        <fullName evidence="7">Type VII secretion protein EssC</fullName>
    </submittedName>
</protein>
<keyword evidence="3 4" id="KW-0067">ATP-binding</keyword>
<dbReference type="EMBL" id="AP026802">
    <property type="protein sequence ID" value="BDR59444.1"/>
    <property type="molecule type" value="Genomic_DNA"/>
</dbReference>
<dbReference type="InterPro" id="IPR023839">
    <property type="entry name" value="Firmicutes_EssC_C"/>
</dbReference>
<dbReference type="InterPro" id="IPR002543">
    <property type="entry name" value="FtsK_dom"/>
</dbReference>
<dbReference type="CDD" id="cd01127">
    <property type="entry name" value="TrwB_TraG_TraD_VirD4"/>
    <property type="match status" value="1"/>
</dbReference>
<evidence type="ECO:0000256" key="3">
    <source>
        <dbReference type="ARBA" id="ARBA00022840"/>
    </source>
</evidence>
<gene>
    <name evidence="7" type="ORF">XA3_18850</name>
</gene>
<sequence>MTKYKLYLWINDTYSQITLNSTVHQEVTLSTKYDEPYYVPELDQDYVVVLKDNGEIRLADVSLNVDQVTKINDRLNVLLVSNKVTTYSFDLSRIYRNQILSIGRNELDDIQLMCDNDVLLKLGENPGTFVISASRISNLYLNHRKVRENKVTFGLGDVICLGRIELIVQDNNLLVIRDLLNRFVKSSLFHYTGKRGTYPEEYPEYHRSPRALMALPKEKIIIDNPPSKEQPAKNKLARTIATPLVMVAASILMSVINRNMTTMILMGAMSVTTISFSISSYFSDKKEQKQRAIDRVINYHDYLQNKIVEIQKQKRGTREALEYHYPTGQEISNLIANNSPRVYEKNKFQTDFLAFRIGTGDFIPKYQVTFSSQEMEKDVLLDEANDIYKDSMKVDDAPISINLTNGGIGLVGNFEQVNIAVQNMLLQIATFQSYHDVRFIAVFNENQRDEWIPFKWLKHFRTDGSNTLNFVYDEKTRDQLMTSLFQMLKDREQIIKDNGPDKEKVVFSPQYILIIQDEELIISHSIMEYMGKDISNLGVSVVFIKNTTADLPEYIKNVIEYKDSKQGEILIEEGLLSNKKFVPGNLEGVDLESVVRKLSSLEHKESLKNSIPTSVSLLDLYNTNKVDDLQLKMRWTSNLPYKSLAVPLGERGKDDIVKLDLHERAHGPHGLIAGTTGSGKSELIQSYIASLAINFHPDNVGFLLIDYKGGGMANLFNDLPHLLGTITNLDGSQSLRALASIKAELEKRQTLFGQYNVNHINEYQKLYHEGSASEAMPHLFLISDEFAELKSEQPEFMEELVSTARIGRSLGIHLILATQKPSGVVNEQIWSNSRFKIALKVQDQADSNEILHTPDAASIVEPGRAYLQVGNNEIYELFQSAYSGKTYNPDETEDEEYDPLYIIDSLGQYKNFSEDLSGLSKQLTQSKEKKINELTAITNYISDFAEQNQINRLPRPWLPPLGEKIIFQDYGSIDYPKNWKEESLSLSTLVGMVDYPDQQAQKPFEIDLNEHKHIAVFASPGYGKSTFIQTFIMGICRDNSPDDFNIYLLDFGTNGLLPLRELPHTADLIRIDEIEKIVKFEAIIAGEINHRKQLLSKAGVANLDQYVKSTGNRLPIIEVVVDTVDSAKEAPWFEEFNSILDKITREGSNVGVYLMISANRHGALRMQLLSNIKTQISLYLFDKSEVNDIVGRSEVTIDDLPGRGLIKLDTIRLFQTFLPTEGTDSLEILENVKKEAGEMKTDWKGKVPARIPMIPEELTWDLFSEMSKCSDHEFALGLNSDTTLPITYEFSRDKYFLILNETDEQKQNFDTMISNELEQKNQNESMIIDGEANKDDILKKLNQLKDRCDSDEEDEDRLVYINDLESILKVASDEDFDFQDILEQGQSVGLHILINTYLSFISGNYDDVPSYIRSNLKVGIIGSRITDQDLVTFQYISNEPYLKEDEAYYFKNRSYSKIRIPK</sequence>
<dbReference type="NCBIfam" id="TIGR03928">
    <property type="entry name" value="T7_EssCb_Firm"/>
    <property type="match status" value="1"/>
</dbReference>
<reference evidence="7 8" key="1">
    <citation type="journal article" date="2023" name="Microbiol. Spectr.">
        <title>Symbiosis of Carpenter Bees with Uncharacterized Lactic Acid Bacteria Showing NAD Auxotrophy.</title>
        <authorList>
            <person name="Kawasaki S."/>
            <person name="Ozawa K."/>
            <person name="Mori T."/>
            <person name="Yamamoto A."/>
            <person name="Ito M."/>
            <person name="Ohkuma M."/>
            <person name="Sakamoto M."/>
            <person name="Matsutani M."/>
        </authorList>
    </citation>
    <scope>NUCLEOTIDE SEQUENCE [LARGE SCALE GENOMIC DNA]</scope>
    <source>
        <strain evidence="7 8">XA3</strain>
    </source>
</reference>
<dbReference type="InterPro" id="IPR027417">
    <property type="entry name" value="P-loop_NTPase"/>
</dbReference>